<feature type="region of interest" description="Disordered" evidence="1">
    <location>
        <begin position="1"/>
        <end position="24"/>
    </location>
</feature>
<gene>
    <name evidence="2" type="ORF">JVT61DRAFT_7813</name>
</gene>
<accession>A0A8I2YHV7</accession>
<feature type="region of interest" description="Disordered" evidence="1">
    <location>
        <begin position="159"/>
        <end position="192"/>
    </location>
</feature>
<evidence type="ECO:0000256" key="1">
    <source>
        <dbReference type="SAM" id="MobiDB-lite"/>
    </source>
</evidence>
<evidence type="ECO:0000313" key="3">
    <source>
        <dbReference type="Proteomes" id="UP000683000"/>
    </source>
</evidence>
<dbReference type="EMBL" id="JAGFBS010000028">
    <property type="protein sequence ID" value="KAG6372371.1"/>
    <property type="molecule type" value="Genomic_DNA"/>
</dbReference>
<dbReference type="OrthoDB" id="2693220at2759"/>
<keyword evidence="3" id="KW-1185">Reference proteome</keyword>
<name>A0A8I2YHV7_9AGAM</name>
<organism evidence="2 3">
    <name type="scientific">Boletus reticuloceps</name>
    <dbReference type="NCBI Taxonomy" id="495285"/>
    <lineage>
        <taxon>Eukaryota</taxon>
        <taxon>Fungi</taxon>
        <taxon>Dikarya</taxon>
        <taxon>Basidiomycota</taxon>
        <taxon>Agaricomycotina</taxon>
        <taxon>Agaricomycetes</taxon>
        <taxon>Agaricomycetidae</taxon>
        <taxon>Boletales</taxon>
        <taxon>Boletineae</taxon>
        <taxon>Boletaceae</taxon>
        <taxon>Boletoideae</taxon>
        <taxon>Boletus</taxon>
    </lineage>
</organism>
<sequence>MSKKAPKLPPDPLPSGPPQPQLTLPPKHICSREVACVVQLSDIGKKYHTFPSGSFHLRFSPPTIPKFVLVYFLTHPFSWKWTTRGGPNKGKSFSVPTIPTACTQVDHRAVRWTVDLFHSFKAHLSDGALIEGRVRPDIVKLYQNNMLIHYRSQLKALRSSSTAAAPTTTHSTPQPSHATPYPPMPLGTVMASPSPDTITALLQRITALESQLSQVKQLLQQGGSPAHPPPSRQPDLPLTHPHTPKPHAKASPQALPTPRSSGPSTRSQGRNRKPPSQPSDRGSPLPTIPESPVANHPAMLESPSGQSSTIVEQTANSLPLGSFPPSHLIHAAACQLHQSSKKAITFTDASIVRSVTSLPSTTVATIHMTFPRGDSRVARYLSVIAMDPTVFALLDASADAPEFTNCNLDL</sequence>
<feature type="compositionally biased region" description="Low complexity" evidence="1">
    <location>
        <begin position="159"/>
        <end position="179"/>
    </location>
</feature>
<reference evidence="2" key="1">
    <citation type="submission" date="2021-03" db="EMBL/GenBank/DDBJ databases">
        <title>Evolutionary innovations through gain and loss of genes in the ectomycorrhizal Boletales.</title>
        <authorList>
            <person name="Wu G."/>
            <person name="Miyauchi S."/>
            <person name="Morin E."/>
            <person name="Yang Z.-L."/>
            <person name="Xu J."/>
            <person name="Martin F.M."/>
        </authorList>
    </citation>
    <scope>NUCLEOTIDE SEQUENCE</scope>
    <source>
        <strain evidence="2">BR01</strain>
    </source>
</reference>
<dbReference type="AlphaFoldDB" id="A0A8I2YHV7"/>
<feature type="compositionally biased region" description="Pro residues" evidence="1">
    <location>
        <begin position="7"/>
        <end position="20"/>
    </location>
</feature>
<feature type="region of interest" description="Disordered" evidence="1">
    <location>
        <begin position="216"/>
        <end position="310"/>
    </location>
</feature>
<dbReference type="Proteomes" id="UP000683000">
    <property type="component" value="Unassembled WGS sequence"/>
</dbReference>
<feature type="compositionally biased region" description="Low complexity" evidence="1">
    <location>
        <begin position="256"/>
        <end position="268"/>
    </location>
</feature>
<evidence type="ECO:0000313" key="2">
    <source>
        <dbReference type="EMBL" id="KAG6372371.1"/>
    </source>
</evidence>
<proteinExistence type="predicted"/>
<comment type="caution">
    <text evidence="2">The sequence shown here is derived from an EMBL/GenBank/DDBJ whole genome shotgun (WGS) entry which is preliminary data.</text>
</comment>
<protein>
    <submittedName>
        <fullName evidence="2">Uncharacterized protein</fullName>
    </submittedName>
</protein>